<dbReference type="Proteomes" id="UP000260925">
    <property type="component" value="Unassembled WGS sequence"/>
</dbReference>
<organism evidence="2 3">
    <name type="scientific">Corynebacterium variabile</name>
    <dbReference type="NCBI Taxonomy" id="1727"/>
    <lineage>
        <taxon>Bacteria</taxon>
        <taxon>Bacillati</taxon>
        <taxon>Actinomycetota</taxon>
        <taxon>Actinomycetes</taxon>
        <taxon>Mycobacteriales</taxon>
        <taxon>Corynebacteriaceae</taxon>
        <taxon>Corynebacterium</taxon>
    </lineage>
</organism>
<feature type="non-terminal residue" evidence="2">
    <location>
        <position position="34"/>
    </location>
</feature>
<accession>A0A3B9QTW0</accession>
<proteinExistence type="predicted"/>
<dbReference type="AlphaFoldDB" id="A0A3B9QTW0"/>
<reference evidence="2 3" key="1">
    <citation type="journal article" date="2018" name="Nat. Biotechnol.">
        <title>A standardized bacterial taxonomy based on genome phylogeny substantially revises the tree of life.</title>
        <authorList>
            <person name="Parks D.H."/>
            <person name="Chuvochina M."/>
            <person name="Waite D.W."/>
            <person name="Rinke C."/>
            <person name="Skarshewski A."/>
            <person name="Chaumeil P.A."/>
            <person name="Hugenholtz P."/>
        </authorList>
    </citation>
    <scope>NUCLEOTIDE SEQUENCE [LARGE SCALE GENOMIC DNA]</scope>
    <source>
        <strain evidence="2">UBA9851</strain>
    </source>
</reference>
<evidence type="ECO:0000313" key="3">
    <source>
        <dbReference type="Proteomes" id="UP000260925"/>
    </source>
</evidence>
<gene>
    <name evidence="2" type="ORF">DCL06_05390</name>
</gene>
<protein>
    <submittedName>
        <fullName evidence="2">Esterase</fullName>
    </submittedName>
</protein>
<comment type="caution">
    <text evidence="2">The sequence shown here is derived from an EMBL/GenBank/DDBJ whole genome shotgun (WGS) entry which is preliminary data.</text>
</comment>
<dbReference type="EMBL" id="DMDD01000124">
    <property type="protein sequence ID" value="HAF72410.1"/>
    <property type="molecule type" value="Genomic_DNA"/>
</dbReference>
<feature type="compositionally biased region" description="Basic residues" evidence="1">
    <location>
        <begin position="1"/>
        <end position="28"/>
    </location>
</feature>
<feature type="region of interest" description="Disordered" evidence="1">
    <location>
        <begin position="1"/>
        <end position="34"/>
    </location>
</feature>
<evidence type="ECO:0000313" key="2">
    <source>
        <dbReference type="EMBL" id="HAF72410.1"/>
    </source>
</evidence>
<name>A0A3B9QTW0_9CORY</name>
<evidence type="ECO:0000256" key="1">
    <source>
        <dbReference type="SAM" id="MobiDB-lite"/>
    </source>
</evidence>
<sequence>MDHRASGQHRRHRAPRASRGSRHRRKTLAPRMVT</sequence>